<feature type="transmembrane region" description="Helical" evidence="1">
    <location>
        <begin position="123"/>
        <end position="143"/>
    </location>
</feature>
<keyword evidence="3" id="KW-1185">Reference proteome</keyword>
<evidence type="ECO:0000313" key="2">
    <source>
        <dbReference type="EMBL" id="MBK6089045.1"/>
    </source>
</evidence>
<feature type="transmembrane region" description="Helical" evidence="1">
    <location>
        <begin position="251"/>
        <end position="271"/>
    </location>
</feature>
<feature type="transmembrane region" description="Helical" evidence="1">
    <location>
        <begin position="408"/>
        <end position="428"/>
    </location>
</feature>
<dbReference type="Proteomes" id="UP000633365">
    <property type="component" value="Unassembled WGS sequence"/>
</dbReference>
<feature type="transmembrane region" description="Helical" evidence="1">
    <location>
        <begin position="381"/>
        <end position="401"/>
    </location>
</feature>
<feature type="transmembrane region" description="Helical" evidence="1">
    <location>
        <begin position="473"/>
        <end position="495"/>
    </location>
</feature>
<feature type="transmembrane region" description="Helical" evidence="1">
    <location>
        <begin position="352"/>
        <end position="369"/>
    </location>
</feature>
<dbReference type="Pfam" id="PF09586">
    <property type="entry name" value="YfhO"/>
    <property type="match status" value="1"/>
</dbReference>
<dbReference type="EMBL" id="JAEQMG010000107">
    <property type="protein sequence ID" value="MBK6089045.1"/>
    <property type="molecule type" value="Genomic_DNA"/>
</dbReference>
<feature type="transmembrane region" description="Helical" evidence="1">
    <location>
        <begin position="152"/>
        <end position="169"/>
    </location>
</feature>
<proteinExistence type="predicted"/>
<protein>
    <submittedName>
        <fullName evidence="2">YfhO family protein</fullName>
    </submittedName>
</protein>
<dbReference type="PANTHER" id="PTHR38454:SF1">
    <property type="entry name" value="INTEGRAL MEMBRANE PROTEIN"/>
    <property type="match status" value="1"/>
</dbReference>
<dbReference type="RefSeq" id="WP_201427841.1">
    <property type="nucleotide sequence ID" value="NZ_JAEQMG010000107.1"/>
</dbReference>
<organism evidence="2 3">
    <name type="scientific">Ruminococcus difficilis</name>
    <dbReference type="NCBI Taxonomy" id="2763069"/>
    <lineage>
        <taxon>Bacteria</taxon>
        <taxon>Bacillati</taxon>
        <taxon>Bacillota</taxon>
        <taxon>Clostridia</taxon>
        <taxon>Eubacteriales</taxon>
        <taxon>Oscillospiraceae</taxon>
        <taxon>Ruminococcus</taxon>
    </lineage>
</organism>
<keyword evidence="1" id="KW-1133">Transmembrane helix</keyword>
<keyword evidence="1" id="KW-0472">Membrane</keyword>
<feature type="transmembrane region" description="Helical" evidence="1">
    <location>
        <begin position="448"/>
        <end position="466"/>
    </location>
</feature>
<accession>A0A934WSD2</accession>
<sequence length="921" mass="103427">MPVSTTNKALPAKEPKKRSFREFAIRNRYIWLSFLIPFVLMVTAFALMSVSPFGDKQILVTDLWHQYFPFLADFQYKLQHGESFFWTWSVGGGVNYFSLMSYYLASPVNFLSVFIPADWLREFLMFSVALKIALGGAFTAYFFKSVYKRNDVSLIMFACCFSFCAYFMGYYWNTIWMDTVCITPLVALGTVKLLTENRFRLFTVSLALALIMNYYIGLFVCIFVLMIFIGYSIVYWSGMKNFFVNLLKTGIFSLIAIGLTTFFLLPAFMALKNTHASGSTFPSTFAINIGGSNDLLGVLRALKSITGSFANFTCAANKAADALPNISCSAFAMFFGFLSLTSPKIRLREKIVSMGLIFFMFLSCIIRQLDYIWHGFHFTNMIPYRFSFLISFILIVMAFRAFTTIDSISVVGALIATAMSIAVILMMVGDPGTEKMFTDHPDWQIPNLIAIAALTVFIAVVVILYTKRVIPKTVMIIALMVVTIAQSGVTAYLGVNRTTVTGTYEYPRGGENMVNIVNTMNEREADTPELWRAETATTQTLNDGALNHYHGLSMFNSMANENMTRFFENFGMMGWKSGNRYTYAESSPVTNLFMNLKYIIARSGKVNNTYDLASVSASGSVGLFQNTHYIPMGFMTNSALGNWQENDNEDQFNPFEKQNEFFKYATGIQDDVYTRLEVVSQGHTEAEKFTVIKKEYGLYDFSCVDTTTTPHVKWNYEAPKDGLYMMYADIQDGDDVTVMVNDVAQSAKYGMARSYVACIGYFSKGDKISVYADLKTGSSGKARVYVDMLNKDVFESGYAKLSESVMTTTKCTSSSMEGTINVKENGLFYTSIPYEKGWTATVDGQKVDITPVGNSLLAFPLEAGEHEIKLKYYPNGFWAGFAVSMICACLFAGACVLVYVLRKKIMPEPVYESQLDGMDEK</sequence>
<name>A0A934WSD2_9FIRM</name>
<reference evidence="2" key="1">
    <citation type="submission" date="2021-01" db="EMBL/GenBank/DDBJ databases">
        <title>Genome public.</title>
        <authorList>
            <person name="Liu C."/>
            <person name="Sun Q."/>
        </authorList>
    </citation>
    <scope>NUCLEOTIDE SEQUENCE</scope>
    <source>
        <strain evidence="2">M6</strain>
    </source>
</reference>
<feature type="transmembrane region" description="Helical" evidence="1">
    <location>
        <begin position="29"/>
        <end position="50"/>
    </location>
</feature>
<feature type="transmembrane region" description="Helical" evidence="1">
    <location>
        <begin position="206"/>
        <end position="231"/>
    </location>
</feature>
<evidence type="ECO:0000313" key="3">
    <source>
        <dbReference type="Proteomes" id="UP000633365"/>
    </source>
</evidence>
<feature type="transmembrane region" description="Helical" evidence="1">
    <location>
        <begin position="877"/>
        <end position="901"/>
    </location>
</feature>
<comment type="caution">
    <text evidence="2">The sequence shown here is derived from an EMBL/GenBank/DDBJ whole genome shotgun (WGS) entry which is preliminary data.</text>
</comment>
<dbReference type="AlphaFoldDB" id="A0A934WSD2"/>
<evidence type="ECO:0000256" key="1">
    <source>
        <dbReference type="SAM" id="Phobius"/>
    </source>
</evidence>
<dbReference type="PANTHER" id="PTHR38454">
    <property type="entry name" value="INTEGRAL MEMBRANE PROTEIN-RELATED"/>
    <property type="match status" value="1"/>
</dbReference>
<keyword evidence="1" id="KW-0812">Transmembrane</keyword>
<gene>
    <name evidence="2" type="ORF">JKK62_10400</name>
</gene>
<dbReference type="InterPro" id="IPR018580">
    <property type="entry name" value="Uncharacterised_YfhO"/>
</dbReference>